<gene>
    <name evidence="2" type="ORF">GE061_010416</name>
</gene>
<evidence type="ECO:0008006" key="4">
    <source>
        <dbReference type="Google" id="ProtNLM"/>
    </source>
</evidence>
<accession>A0A8S9Y305</accession>
<dbReference type="Proteomes" id="UP000466442">
    <property type="component" value="Unassembled WGS sequence"/>
</dbReference>
<feature type="chain" id="PRO_5035948979" description="Protein TsetseEP domain-containing protein" evidence="1">
    <location>
        <begin position="20"/>
        <end position="185"/>
    </location>
</feature>
<comment type="caution">
    <text evidence="2">The sequence shown here is derived from an EMBL/GenBank/DDBJ whole genome shotgun (WGS) entry which is preliminary data.</text>
</comment>
<reference evidence="2" key="1">
    <citation type="journal article" date="2021" name="Mol. Ecol. Resour.">
        <title>Apolygus lucorum genome provides insights into omnivorousness and mesophyll feeding.</title>
        <authorList>
            <person name="Liu Y."/>
            <person name="Liu H."/>
            <person name="Wang H."/>
            <person name="Huang T."/>
            <person name="Liu B."/>
            <person name="Yang B."/>
            <person name="Yin L."/>
            <person name="Li B."/>
            <person name="Zhang Y."/>
            <person name="Zhang S."/>
            <person name="Jiang F."/>
            <person name="Zhang X."/>
            <person name="Ren Y."/>
            <person name="Wang B."/>
            <person name="Wang S."/>
            <person name="Lu Y."/>
            <person name="Wu K."/>
            <person name="Fan W."/>
            <person name="Wang G."/>
        </authorList>
    </citation>
    <scope>NUCLEOTIDE SEQUENCE</scope>
    <source>
        <strain evidence="2">12Hb</strain>
    </source>
</reference>
<sequence length="185" mass="20500">MRHLVCIFFAAFLVNAATAEKDVLVSFIEEQMLQSTFLRGQNQILAANLSPQCRELAFTNLAAAQENAMTCSGTVDIILDVGSVLDVAFNSSADLISDLNTVINGIPSCFTDHYWWNVVATLPCFVGQVRPIYNASVNFINFQNYYMNVINKISELMSCLRGSKTEADKSVQRVVSMAKLCKTHQ</sequence>
<evidence type="ECO:0000313" key="3">
    <source>
        <dbReference type="Proteomes" id="UP000466442"/>
    </source>
</evidence>
<proteinExistence type="predicted"/>
<protein>
    <recommendedName>
        <fullName evidence="4">Protein TsetseEP domain-containing protein</fullName>
    </recommendedName>
</protein>
<dbReference type="AlphaFoldDB" id="A0A8S9Y305"/>
<name>A0A8S9Y305_APOLU</name>
<evidence type="ECO:0000313" key="2">
    <source>
        <dbReference type="EMBL" id="KAF6215660.1"/>
    </source>
</evidence>
<evidence type="ECO:0000256" key="1">
    <source>
        <dbReference type="SAM" id="SignalP"/>
    </source>
</evidence>
<keyword evidence="1" id="KW-0732">Signal</keyword>
<dbReference type="EMBL" id="WIXP02000002">
    <property type="protein sequence ID" value="KAF6215660.1"/>
    <property type="molecule type" value="Genomic_DNA"/>
</dbReference>
<organism evidence="2 3">
    <name type="scientific">Apolygus lucorum</name>
    <name type="common">Small green plant bug</name>
    <name type="synonym">Lygocoris lucorum</name>
    <dbReference type="NCBI Taxonomy" id="248454"/>
    <lineage>
        <taxon>Eukaryota</taxon>
        <taxon>Metazoa</taxon>
        <taxon>Ecdysozoa</taxon>
        <taxon>Arthropoda</taxon>
        <taxon>Hexapoda</taxon>
        <taxon>Insecta</taxon>
        <taxon>Pterygota</taxon>
        <taxon>Neoptera</taxon>
        <taxon>Paraneoptera</taxon>
        <taxon>Hemiptera</taxon>
        <taxon>Heteroptera</taxon>
        <taxon>Panheteroptera</taxon>
        <taxon>Cimicomorpha</taxon>
        <taxon>Miridae</taxon>
        <taxon>Mirini</taxon>
        <taxon>Apolygus</taxon>
    </lineage>
</organism>
<keyword evidence="3" id="KW-1185">Reference proteome</keyword>
<feature type="signal peptide" evidence="1">
    <location>
        <begin position="1"/>
        <end position="19"/>
    </location>
</feature>